<organism evidence="3 4">
    <name type="scientific">Laodelphax striatellus</name>
    <name type="common">Small brown planthopper</name>
    <name type="synonym">Delphax striatella</name>
    <dbReference type="NCBI Taxonomy" id="195883"/>
    <lineage>
        <taxon>Eukaryota</taxon>
        <taxon>Metazoa</taxon>
        <taxon>Ecdysozoa</taxon>
        <taxon>Arthropoda</taxon>
        <taxon>Hexapoda</taxon>
        <taxon>Insecta</taxon>
        <taxon>Pterygota</taxon>
        <taxon>Neoptera</taxon>
        <taxon>Paraneoptera</taxon>
        <taxon>Hemiptera</taxon>
        <taxon>Auchenorrhyncha</taxon>
        <taxon>Fulgoroidea</taxon>
        <taxon>Delphacidae</taxon>
        <taxon>Criomorphinae</taxon>
        <taxon>Laodelphax</taxon>
    </lineage>
</organism>
<feature type="region of interest" description="Disordered" evidence="1">
    <location>
        <begin position="692"/>
        <end position="711"/>
    </location>
</feature>
<feature type="signal peptide" evidence="2">
    <location>
        <begin position="1"/>
        <end position="30"/>
    </location>
</feature>
<feature type="region of interest" description="Disordered" evidence="1">
    <location>
        <begin position="425"/>
        <end position="455"/>
    </location>
</feature>
<evidence type="ECO:0000313" key="3">
    <source>
        <dbReference type="EMBL" id="RZF33854.1"/>
    </source>
</evidence>
<feature type="compositionally biased region" description="Low complexity" evidence="1">
    <location>
        <begin position="428"/>
        <end position="455"/>
    </location>
</feature>
<proteinExistence type="predicted"/>
<feature type="region of interest" description="Disordered" evidence="1">
    <location>
        <begin position="562"/>
        <end position="598"/>
    </location>
</feature>
<dbReference type="InParanoid" id="A0A482WK13"/>
<feature type="region of interest" description="Disordered" evidence="1">
    <location>
        <begin position="151"/>
        <end position="215"/>
    </location>
</feature>
<feature type="compositionally biased region" description="Polar residues" evidence="1">
    <location>
        <begin position="692"/>
        <end position="701"/>
    </location>
</feature>
<reference evidence="3 4" key="1">
    <citation type="journal article" date="2017" name="Gigascience">
        <title>Genome sequence of the small brown planthopper, Laodelphax striatellus.</title>
        <authorList>
            <person name="Zhu J."/>
            <person name="Jiang F."/>
            <person name="Wang X."/>
            <person name="Yang P."/>
            <person name="Bao Y."/>
            <person name="Zhao W."/>
            <person name="Wang W."/>
            <person name="Lu H."/>
            <person name="Wang Q."/>
            <person name="Cui N."/>
            <person name="Li J."/>
            <person name="Chen X."/>
            <person name="Luo L."/>
            <person name="Yu J."/>
            <person name="Kang L."/>
            <person name="Cui F."/>
        </authorList>
    </citation>
    <scope>NUCLEOTIDE SEQUENCE [LARGE SCALE GENOMIC DNA]</scope>
    <source>
        <strain evidence="3">Lst14</strain>
    </source>
</reference>
<keyword evidence="2" id="KW-0732">Signal</keyword>
<evidence type="ECO:0000256" key="2">
    <source>
        <dbReference type="SAM" id="SignalP"/>
    </source>
</evidence>
<evidence type="ECO:0000256" key="1">
    <source>
        <dbReference type="SAM" id="MobiDB-lite"/>
    </source>
</evidence>
<keyword evidence="4" id="KW-1185">Reference proteome</keyword>
<sequence>MSRCVRGSSLLLRLLLLPLLLLLTASTSSSSSSAVQARSLDSADQRWRDWLLVEDTAPADVNPAPGALVRRITPKSVFVAPNFNPGCKEGQQIDSQGKCVQIVRVDQAAHLDFLLKRFNSMFAAPPPPSKKVEKDSTGPFHVSLPLGGAQETFKPHQELQDVPKESEKPHTSTTIQPLTTTSPPQLTTTTESPSPTTTTTQKTETTTLTMPPATSFTTDATSELLNFSDESTTSRVTHETLKPSTFASPTLLSSPTTTQVDEIWSSHRIQTATDVGSHRPQSSIDTFASHRPQQVFGSHWPQTLPTTQTDTTFESKRPQDLFGSQVPQTHTDVFGSHRPQTLPTTQTDAFASHSPQTLPTTQSDIFGSHRPLTLPTTQTEVFGSHRPQTLPTTQTDVFESHRTHTLPTTFNTQNPDFLFEGVHRTRPSSLQTSTATAQTSEDSSDRTTSFPTHTTLFTSPTLQTIQPFEGIHRTRPSSLHTTFPVPSTVKTNEVFTLKGTQRTTPSSSQLSFTTTTSATTTFVESTDGEDKHPEESLVFSGDSDNKKPFVIIVANNTFKRQEPASVTDETDYDSTTESTTVGSSGVPESTPTVYSHGGDFYDLESPSTEASGGTRFGYFSSVLTPPPTVDEYSLEQFPAVEEVPSSFDKDSLDVAASFQQMNDNTHTKCDPSYQVSQVRDGRIISQSSVTNCQPENVKTTTPQPPMRTVAPTQTTNFRFPLESQTANRPSYIRFPEVQTASNYNTKLWGSENNNNNYGADSSKHQNSYFWPQQWNPFPSSMVRGWPIMDRSHISSNVYRKQYYQHPVPQWMNKNSNQYSWQVGRV</sequence>
<comment type="caution">
    <text evidence="3">The sequence shown here is derived from an EMBL/GenBank/DDBJ whole genome shotgun (WGS) entry which is preliminary data.</text>
</comment>
<protein>
    <submittedName>
        <fullName evidence="3">Uncharacterized protein</fullName>
    </submittedName>
</protein>
<feature type="compositionally biased region" description="Basic and acidic residues" evidence="1">
    <location>
        <begin position="153"/>
        <end position="170"/>
    </location>
</feature>
<feature type="chain" id="PRO_5019812097" evidence="2">
    <location>
        <begin position="31"/>
        <end position="825"/>
    </location>
</feature>
<gene>
    <name evidence="3" type="ORF">LSTR_LSTR008977</name>
</gene>
<dbReference type="Proteomes" id="UP000291343">
    <property type="component" value="Unassembled WGS sequence"/>
</dbReference>
<accession>A0A482WK13</accession>
<dbReference type="AlphaFoldDB" id="A0A482WK13"/>
<dbReference type="OrthoDB" id="8197748at2759"/>
<dbReference type="EMBL" id="QKKF02033231">
    <property type="protein sequence ID" value="RZF33854.1"/>
    <property type="molecule type" value="Genomic_DNA"/>
</dbReference>
<name>A0A482WK13_LAOST</name>
<feature type="compositionally biased region" description="Low complexity" evidence="1">
    <location>
        <begin position="171"/>
        <end position="215"/>
    </location>
</feature>
<evidence type="ECO:0000313" key="4">
    <source>
        <dbReference type="Proteomes" id="UP000291343"/>
    </source>
</evidence>
<feature type="compositionally biased region" description="Low complexity" evidence="1">
    <location>
        <begin position="575"/>
        <end position="586"/>
    </location>
</feature>